<dbReference type="EMBL" id="JADGJD010002851">
    <property type="protein sequence ID" value="KAJ3027814.1"/>
    <property type="molecule type" value="Genomic_DNA"/>
</dbReference>
<organism evidence="2 3">
    <name type="scientific">Rhizophlyctis rosea</name>
    <dbReference type="NCBI Taxonomy" id="64517"/>
    <lineage>
        <taxon>Eukaryota</taxon>
        <taxon>Fungi</taxon>
        <taxon>Fungi incertae sedis</taxon>
        <taxon>Chytridiomycota</taxon>
        <taxon>Chytridiomycota incertae sedis</taxon>
        <taxon>Chytridiomycetes</taxon>
        <taxon>Rhizophlyctidales</taxon>
        <taxon>Rhizophlyctidaceae</taxon>
        <taxon>Rhizophlyctis</taxon>
    </lineage>
</organism>
<dbReference type="Proteomes" id="UP001212841">
    <property type="component" value="Unassembled WGS sequence"/>
</dbReference>
<reference evidence="2" key="1">
    <citation type="submission" date="2020-05" db="EMBL/GenBank/DDBJ databases">
        <title>Phylogenomic resolution of chytrid fungi.</title>
        <authorList>
            <person name="Stajich J.E."/>
            <person name="Amses K."/>
            <person name="Simmons R."/>
            <person name="Seto K."/>
            <person name="Myers J."/>
            <person name="Bonds A."/>
            <person name="Quandt C.A."/>
            <person name="Barry K."/>
            <person name="Liu P."/>
            <person name="Grigoriev I."/>
            <person name="Longcore J.E."/>
            <person name="James T.Y."/>
        </authorList>
    </citation>
    <scope>NUCLEOTIDE SEQUENCE</scope>
    <source>
        <strain evidence="2">JEL0318</strain>
    </source>
</reference>
<accession>A0AAD5S1L0</accession>
<gene>
    <name evidence="2" type="ORF">HK097_006087</name>
</gene>
<sequence length="90" mass="10082">MDNPWMEQTAQQKRKVRQTSRASTASPPPPGQILAEASYYEPIRDEITAPPSPPAYLQQSTAQITAPSIRKGKARKERAEVRNDLAIEKH</sequence>
<keyword evidence="3" id="KW-1185">Reference proteome</keyword>
<evidence type="ECO:0000313" key="3">
    <source>
        <dbReference type="Proteomes" id="UP001212841"/>
    </source>
</evidence>
<evidence type="ECO:0000313" key="2">
    <source>
        <dbReference type="EMBL" id="KAJ3027814.1"/>
    </source>
</evidence>
<protein>
    <submittedName>
        <fullName evidence="2">Uncharacterized protein</fullName>
    </submittedName>
</protein>
<evidence type="ECO:0000256" key="1">
    <source>
        <dbReference type="SAM" id="MobiDB-lite"/>
    </source>
</evidence>
<name>A0AAD5S1L0_9FUNG</name>
<feature type="non-terminal residue" evidence="2">
    <location>
        <position position="90"/>
    </location>
</feature>
<feature type="compositionally biased region" description="Polar residues" evidence="1">
    <location>
        <begin position="57"/>
        <end position="66"/>
    </location>
</feature>
<proteinExistence type="predicted"/>
<dbReference type="AlphaFoldDB" id="A0AAD5S1L0"/>
<feature type="compositionally biased region" description="Polar residues" evidence="1">
    <location>
        <begin position="1"/>
        <end position="11"/>
    </location>
</feature>
<feature type="compositionally biased region" description="Basic and acidic residues" evidence="1">
    <location>
        <begin position="77"/>
        <end position="90"/>
    </location>
</feature>
<feature type="region of interest" description="Disordered" evidence="1">
    <location>
        <begin position="1"/>
        <end position="90"/>
    </location>
</feature>
<comment type="caution">
    <text evidence="2">The sequence shown here is derived from an EMBL/GenBank/DDBJ whole genome shotgun (WGS) entry which is preliminary data.</text>
</comment>